<evidence type="ECO:0000256" key="4">
    <source>
        <dbReference type="ARBA" id="ARBA00022692"/>
    </source>
</evidence>
<protein>
    <submittedName>
        <fullName evidence="12">UcpC protein</fullName>
    </submittedName>
</protein>
<evidence type="ECO:0000256" key="7">
    <source>
        <dbReference type="ARBA" id="ARBA00023136"/>
    </source>
</evidence>
<dbReference type="InterPro" id="IPR050391">
    <property type="entry name" value="Mito_Metabolite_Transporter"/>
</dbReference>
<accession>A0A812N034</accession>
<dbReference type="Gene3D" id="3.40.50.150">
    <property type="entry name" value="Vaccinia Virus protein VP39"/>
    <property type="match status" value="1"/>
</dbReference>
<keyword evidence="3" id="KW-0813">Transport</keyword>
<comment type="subcellular location">
    <subcellularLocation>
        <location evidence="1">Membrane</location>
        <topology evidence="1">Multi-pass membrane protein</topology>
    </subcellularLocation>
</comment>
<evidence type="ECO:0000256" key="8">
    <source>
        <dbReference type="PROSITE-ProRule" id="PRU00282"/>
    </source>
</evidence>
<dbReference type="Pfam" id="PF00153">
    <property type="entry name" value="Mito_carr"/>
    <property type="match status" value="2"/>
</dbReference>
<reference evidence="12" key="1">
    <citation type="submission" date="2021-02" db="EMBL/GenBank/DDBJ databases">
        <authorList>
            <person name="Dougan E. K."/>
            <person name="Rhodes N."/>
            <person name="Thang M."/>
            <person name="Chan C."/>
        </authorList>
    </citation>
    <scope>NUCLEOTIDE SEQUENCE</scope>
</reference>
<dbReference type="GO" id="GO:0016020">
    <property type="term" value="C:membrane"/>
    <property type="evidence" value="ECO:0007669"/>
    <property type="project" value="UniProtKB-SubCell"/>
</dbReference>
<evidence type="ECO:0000256" key="6">
    <source>
        <dbReference type="ARBA" id="ARBA00022989"/>
    </source>
</evidence>
<feature type="region of interest" description="Disordered" evidence="9">
    <location>
        <begin position="537"/>
        <end position="578"/>
    </location>
</feature>
<dbReference type="Pfam" id="PF05050">
    <property type="entry name" value="Methyltransf_21"/>
    <property type="match status" value="1"/>
</dbReference>
<feature type="compositionally biased region" description="Basic and acidic residues" evidence="9">
    <location>
        <begin position="621"/>
        <end position="634"/>
    </location>
</feature>
<keyword evidence="5" id="KW-0677">Repeat</keyword>
<evidence type="ECO:0000256" key="2">
    <source>
        <dbReference type="ARBA" id="ARBA00006375"/>
    </source>
</evidence>
<dbReference type="PANTHER" id="PTHR45618">
    <property type="entry name" value="MITOCHONDRIAL DICARBOXYLATE CARRIER-RELATED"/>
    <property type="match status" value="1"/>
</dbReference>
<organism evidence="12 13">
    <name type="scientific">Symbiodinium necroappetens</name>
    <dbReference type="NCBI Taxonomy" id="1628268"/>
    <lineage>
        <taxon>Eukaryota</taxon>
        <taxon>Sar</taxon>
        <taxon>Alveolata</taxon>
        <taxon>Dinophyceae</taxon>
        <taxon>Suessiales</taxon>
        <taxon>Symbiodiniaceae</taxon>
        <taxon>Symbiodinium</taxon>
    </lineage>
</organism>
<feature type="compositionally biased region" description="Low complexity" evidence="9">
    <location>
        <begin position="845"/>
        <end position="855"/>
    </location>
</feature>
<feature type="compositionally biased region" description="Basic and acidic residues" evidence="9">
    <location>
        <begin position="560"/>
        <end position="570"/>
    </location>
</feature>
<proteinExistence type="inferred from homology"/>
<keyword evidence="10" id="KW-0732">Signal</keyword>
<feature type="signal peptide" evidence="10">
    <location>
        <begin position="1"/>
        <end position="19"/>
    </location>
</feature>
<dbReference type="Proteomes" id="UP000601435">
    <property type="component" value="Unassembled WGS sequence"/>
</dbReference>
<feature type="compositionally biased region" description="Basic and acidic residues" evidence="9">
    <location>
        <begin position="856"/>
        <end position="874"/>
    </location>
</feature>
<keyword evidence="7 8" id="KW-0472">Membrane</keyword>
<dbReference type="InterPro" id="IPR023395">
    <property type="entry name" value="MCP_dom_sf"/>
</dbReference>
<keyword evidence="6" id="KW-1133">Transmembrane helix</keyword>
<name>A0A812N034_9DINO</name>
<feature type="region of interest" description="Disordered" evidence="9">
    <location>
        <begin position="839"/>
        <end position="874"/>
    </location>
</feature>
<dbReference type="AlphaFoldDB" id="A0A812N034"/>
<dbReference type="InterPro" id="IPR006342">
    <property type="entry name" value="FkbM_mtfrase"/>
</dbReference>
<feature type="repeat" description="Solcar" evidence="8">
    <location>
        <begin position="455"/>
        <end position="546"/>
    </location>
</feature>
<dbReference type="InterPro" id="IPR029063">
    <property type="entry name" value="SAM-dependent_MTases_sf"/>
</dbReference>
<dbReference type="EMBL" id="CAJNJA010011808">
    <property type="protein sequence ID" value="CAE7280465.1"/>
    <property type="molecule type" value="Genomic_DNA"/>
</dbReference>
<feature type="compositionally biased region" description="Polar residues" evidence="9">
    <location>
        <begin position="549"/>
        <end position="559"/>
    </location>
</feature>
<dbReference type="SUPFAM" id="SSF53335">
    <property type="entry name" value="S-adenosyl-L-methionine-dependent methyltransferases"/>
    <property type="match status" value="1"/>
</dbReference>
<feature type="chain" id="PRO_5032914980" evidence="10">
    <location>
        <begin position="20"/>
        <end position="874"/>
    </location>
</feature>
<dbReference type="PROSITE" id="PS50920">
    <property type="entry name" value="SOLCAR"/>
    <property type="match status" value="2"/>
</dbReference>
<comment type="similarity">
    <text evidence="2">Belongs to the mitochondrial carrier (TC 2.A.29) family.</text>
</comment>
<keyword evidence="13" id="KW-1185">Reference proteome</keyword>
<comment type="caution">
    <text evidence="12">The sequence shown here is derived from an EMBL/GenBank/DDBJ whole genome shotgun (WGS) entry which is preliminary data.</text>
</comment>
<dbReference type="OrthoDB" id="441412at2759"/>
<evidence type="ECO:0000256" key="10">
    <source>
        <dbReference type="SAM" id="SignalP"/>
    </source>
</evidence>
<keyword evidence="4 8" id="KW-0812">Transmembrane</keyword>
<evidence type="ECO:0000259" key="11">
    <source>
        <dbReference type="Pfam" id="PF05050"/>
    </source>
</evidence>
<feature type="region of interest" description="Disordered" evidence="9">
    <location>
        <begin position="696"/>
        <end position="729"/>
    </location>
</feature>
<evidence type="ECO:0000256" key="3">
    <source>
        <dbReference type="ARBA" id="ARBA00022448"/>
    </source>
</evidence>
<feature type="domain" description="Methyltransferase FkbM" evidence="11">
    <location>
        <begin position="51"/>
        <end position="182"/>
    </location>
</feature>
<evidence type="ECO:0000256" key="5">
    <source>
        <dbReference type="ARBA" id="ARBA00022737"/>
    </source>
</evidence>
<dbReference type="Gene3D" id="1.50.40.10">
    <property type="entry name" value="Mitochondrial carrier domain"/>
    <property type="match status" value="1"/>
</dbReference>
<evidence type="ECO:0000256" key="1">
    <source>
        <dbReference type="ARBA" id="ARBA00004141"/>
    </source>
</evidence>
<feature type="repeat" description="Solcar" evidence="8">
    <location>
        <begin position="360"/>
        <end position="448"/>
    </location>
</feature>
<evidence type="ECO:0000313" key="13">
    <source>
        <dbReference type="Proteomes" id="UP000601435"/>
    </source>
</evidence>
<dbReference type="NCBIfam" id="TIGR01444">
    <property type="entry name" value="fkbM_fam"/>
    <property type="match status" value="1"/>
</dbReference>
<dbReference type="InterPro" id="IPR018108">
    <property type="entry name" value="MCP_transmembrane"/>
</dbReference>
<sequence length="874" mass="94695">MRLGTYALAKCLFMIACSAKGRDGSPDRKRRRLSPGAVCPGDAAGPKLVMDVGANYGQSSERYLAAGFKVVAVEPNPAAAAGLRDRLQSQVSAGSLVLEEKALWNQTDASGAPVTSVMLYVNKEDSEWSSCLRNVGRRYDTEAEAVNVETLTLADLFVQHGTPWYLKLDTEGADGMVLQQLSALDSKPAYLSFELNSLGYISQAFKLGYQEFKVVPQSRHKAEHLQDEHGRPLTHAGNFGEDAVGVAGEGWQDEGATLDLCRSLCLVHDAEADAPAFANGPPRYVDRDFATLRACFPIESLNDEEWYDIHCRHSSVSSCRQPARSGGQNAGARSASQDLFVWCSRHSYSAHPSEMASKPLPGWVAFSTSGVGGIFGWIFIHPVNTLAIRMNLASMQNPGAKLNLFTFAMDTVQKSGFASLYNGLGAGIWRQVFYASSRYGLFQVFRDTLTQYREMDFAARLSCATAAGGLAALFSCPCEVSLVRLSNDASLPEAERRNYKGVMDCAQRIAREEGVTAFWRGSMPFVTRACLVGATQASTEDMGPGPRTANVTRSVSEPSQKIRHDLEAPKDPTGPLEAPVVDMSEMVTPRRSEHFPHNSHLVSPAACPVSHAAENCTPEHTTQKGHSERRCPEKAKRRVTQEPKVAAPKKALQALWQPSGSPDASSAKAVPAIRAPAPQTYASNFARAQSSLKARSAASKAPIATKPRMPFTGQSRAKAKAKPKTTPRAASATALKARAVGSAPGGGTPFPGRLRDENAALQAELARALEVLAELERLKVADAQQLGDLEVRRQELLHWSSRARAALGEEENDLTSHLRQMATDAAEVRQSLDAAQQTWQQQGLRCSRPARAATSRPRDLSREDLTADSRCEAK</sequence>
<evidence type="ECO:0000313" key="12">
    <source>
        <dbReference type="EMBL" id="CAE7280465.1"/>
    </source>
</evidence>
<evidence type="ECO:0000256" key="9">
    <source>
        <dbReference type="SAM" id="MobiDB-lite"/>
    </source>
</evidence>
<feature type="region of interest" description="Disordered" evidence="9">
    <location>
        <begin position="617"/>
        <end position="648"/>
    </location>
</feature>
<gene>
    <name evidence="12" type="primary">ucpC</name>
    <name evidence="12" type="ORF">SNEC2469_LOCUS6831</name>
</gene>
<dbReference type="SUPFAM" id="SSF103506">
    <property type="entry name" value="Mitochondrial carrier"/>
    <property type="match status" value="1"/>
</dbReference>